<sequence length="159" mass="16291">MSQAGGGAPITILSCPVSAATEIRLMIRLLYAALLGTCLGKQRSVSRHSAGVRTMSLVSMGACCFTICSCYGFSNFARVDVSRMASNVASGVGFIGAGVITTSVINKDGQSRSNPQNNIVHGLTTAATIWLSAAVGVSCGVGLLRIATTAAFATICILR</sequence>
<evidence type="ECO:0000256" key="2">
    <source>
        <dbReference type="ARBA" id="ARBA00022475"/>
    </source>
</evidence>
<feature type="transmembrane region" description="Helical" evidence="6">
    <location>
        <begin position="85"/>
        <end position="105"/>
    </location>
</feature>
<feature type="transmembrane region" description="Helical" evidence="6">
    <location>
        <begin position="125"/>
        <end position="158"/>
    </location>
</feature>
<keyword evidence="4 6" id="KW-1133">Transmembrane helix</keyword>
<evidence type="ECO:0000256" key="6">
    <source>
        <dbReference type="SAM" id="Phobius"/>
    </source>
</evidence>
<evidence type="ECO:0000256" key="5">
    <source>
        <dbReference type="ARBA" id="ARBA00023136"/>
    </source>
</evidence>
<dbReference type="InterPro" id="IPR003416">
    <property type="entry name" value="MgtC/SapB/SrpB/YhiD_fam"/>
</dbReference>
<reference evidence="8 9" key="1">
    <citation type="submission" date="2016-09" db="EMBL/GenBank/DDBJ databases">
        <title>Extensive genetic diversity and differential bi-allelic expression allows diatom success in the polar Southern Ocean.</title>
        <authorList>
            <consortium name="DOE Joint Genome Institute"/>
            <person name="Mock T."/>
            <person name="Otillar R.P."/>
            <person name="Strauss J."/>
            <person name="Dupont C."/>
            <person name="Frickenhaus S."/>
            <person name="Maumus F."/>
            <person name="Mcmullan M."/>
            <person name="Sanges R."/>
            <person name="Schmutz J."/>
            <person name="Toseland A."/>
            <person name="Valas R."/>
            <person name="Veluchamy A."/>
            <person name="Ward B.J."/>
            <person name="Allen A."/>
            <person name="Barry K."/>
            <person name="Falciatore A."/>
            <person name="Ferrante M."/>
            <person name="Fortunato A.E."/>
            <person name="Gloeckner G."/>
            <person name="Gruber A."/>
            <person name="Hipkin R."/>
            <person name="Janech M."/>
            <person name="Kroth P."/>
            <person name="Leese F."/>
            <person name="Lindquist E."/>
            <person name="Lyon B.R."/>
            <person name="Martin J."/>
            <person name="Mayer C."/>
            <person name="Parker M."/>
            <person name="Quesneville H."/>
            <person name="Raymond J."/>
            <person name="Uhlig C."/>
            <person name="Valentin K.U."/>
            <person name="Worden A.Z."/>
            <person name="Armbrust E.V."/>
            <person name="Bowler C."/>
            <person name="Green B."/>
            <person name="Moulton V."/>
            <person name="Van Oosterhout C."/>
            <person name="Grigoriev I."/>
        </authorList>
    </citation>
    <scope>NUCLEOTIDE SEQUENCE [LARGE SCALE GENOMIC DNA]</scope>
    <source>
        <strain evidence="8 9">CCMP1102</strain>
    </source>
</reference>
<comment type="subcellular location">
    <subcellularLocation>
        <location evidence="1">Cell membrane</location>
        <topology evidence="1">Multi-pass membrane protein</topology>
    </subcellularLocation>
</comment>
<dbReference type="PANTHER" id="PTHR33778:SF1">
    <property type="entry name" value="MAGNESIUM TRANSPORTER YHID-RELATED"/>
    <property type="match status" value="1"/>
</dbReference>
<evidence type="ECO:0000256" key="1">
    <source>
        <dbReference type="ARBA" id="ARBA00004651"/>
    </source>
</evidence>
<evidence type="ECO:0000313" key="9">
    <source>
        <dbReference type="Proteomes" id="UP000095751"/>
    </source>
</evidence>
<dbReference type="PRINTS" id="PR01837">
    <property type="entry name" value="MGTCSAPBPROT"/>
</dbReference>
<dbReference type="EMBL" id="KV784358">
    <property type="protein sequence ID" value="OEU16714.1"/>
    <property type="molecule type" value="Genomic_DNA"/>
</dbReference>
<dbReference type="InParanoid" id="A0A1E7FEZ8"/>
<name>A0A1E7FEZ8_9STRA</name>
<keyword evidence="2" id="KW-1003">Cell membrane</keyword>
<dbReference type="GO" id="GO:0005886">
    <property type="term" value="C:plasma membrane"/>
    <property type="evidence" value="ECO:0007669"/>
    <property type="project" value="UniProtKB-SubCell"/>
</dbReference>
<dbReference type="Pfam" id="PF02308">
    <property type="entry name" value="MgtC"/>
    <property type="match status" value="1"/>
</dbReference>
<proteinExistence type="predicted"/>
<keyword evidence="9" id="KW-1185">Reference proteome</keyword>
<protein>
    <submittedName>
        <fullName evidence="8">MgtC/SapB transporter</fullName>
    </submittedName>
</protein>
<gene>
    <name evidence="8" type="ORF">FRACYDRAFT_185375</name>
</gene>
<accession>A0A1E7FEZ8</accession>
<organism evidence="8 9">
    <name type="scientific">Fragilariopsis cylindrus CCMP1102</name>
    <dbReference type="NCBI Taxonomy" id="635003"/>
    <lineage>
        <taxon>Eukaryota</taxon>
        <taxon>Sar</taxon>
        <taxon>Stramenopiles</taxon>
        <taxon>Ochrophyta</taxon>
        <taxon>Bacillariophyta</taxon>
        <taxon>Bacillariophyceae</taxon>
        <taxon>Bacillariophycidae</taxon>
        <taxon>Bacillariales</taxon>
        <taxon>Bacillariaceae</taxon>
        <taxon>Fragilariopsis</taxon>
    </lineage>
</organism>
<dbReference type="OrthoDB" id="10052237at2759"/>
<keyword evidence="3 6" id="KW-0812">Transmembrane</keyword>
<evidence type="ECO:0000259" key="7">
    <source>
        <dbReference type="Pfam" id="PF02308"/>
    </source>
</evidence>
<keyword evidence="5 6" id="KW-0472">Membrane</keyword>
<dbReference type="PANTHER" id="PTHR33778">
    <property type="entry name" value="PROTEIN MGTC"/>
    <property type="match status" value="1"/>
</dbReference>
<evidence type="ECO:0000313" key="8">
    <source>
        <dbReference type="EMBL" id="OEU16714.1"/>
    </source>
</evidence>
<dbReference type="Proteomes" id="UP000095751">
    <property type="component" value="Unassembled WGS sequence"/>
</dbReference>
<feature type="domain" description="MgtC/SapB/SrpB/YhiD N-terminal" evidence="7">
    <location>
        <begin position="29"/>
        <end position="158"/>
    </location>
</feature>
<feature type="non-terminal residue" evidence="8">
    <location>
        <position position="159"/>
    </location>
</feature>
<dbReference type="AlphaFoldDB" id="A0A1E7FEZ8"/>
<evidence type="ECO:0000256" key="3">
    <source>
        <dbReference type="ARBA" id="ARBA00022692"/>
    </source>
</evidence>
<evidence type="ECO:0000256" key="4">
    <source>
        <dbReference type="ARBA" id="ARBA00022989"/>
    </source>
</evidence>
<dbReference type="InterPro" id="IPR049177">
    <property type="entry name" value="MgtC_SapB_SrpB_YhiD_N"/>
</dbReference>
<feature type="transmembrane region" description="Helical" evidence="6">
    <location>
        <begin position="54"/>
        <end position="73"/>
    </location>
</feature>
<dbReference type="KEGG" id="fcy:FRACYDRAFT_185375"/>